<dbReference type="OrthoDB" id="9774290at2"/>
<dbReference type="Pfam" id="PF02595">
    <property type="entry name" value="Gly_kinase"/>
    <property type="match status" value="1"/>
</dbReference>
<keyword evidence="2 4" id="KW-0808">Transferase</keyword>
<dbReference type="InterPro" id="IPR018193">
    <property type="entry name" value="Glyc_kinase_flavodox-like_fold"/>
</dbReference>
<evidence type="ECO:0000256" key="3">
    <source>
        <dbReference type="ARBA" id="ARBA00022777"/>
    </source>
</evidence>
<dbReference type="STRING" id="947013.SAMN04488109_4692"/>
<dbReference type="InterPro" id="IPR036129">
    <property type="entry name" value="Glycerate_kinase_sf"/>
</dbReference>
<dbReference type="Gene3D" id="3.90.1510.10">
    <property type="entry name" value="Glycerate kinase, domain 2"/>
    <property type="match status" value="1"/>
</dbReference>
<dbReference type="InterPro" id="IPR018197">
    <property type="entry name" value="Glycerate_kinase_RE-like"/>
</dbReference>
<dbReference type="Gene3D" id="3.40.50.10350">
    <property type="entry name" value="Glycerate kinase, domain 1"/>
    <property type="match status" value="1"/>
</dbReference>
<dbReference type="SUPFAM" id="SSF110738">
    <property type="entry name" value="Glycerate kinase I"/>
    <property type="match status" value="1"/>
</dbReference>
<dbReference type="EMBL" id="FQWQ01000003">
    <property type="protein sequence ID" value="SHH62340.1"/>
    <property type="molecule type" value="Genomic_DNA"/>
</dbReference>
<evidence type="ECO:0000313" key="5">
    <source>
        <dbReference type="EMBL" id="SHH62340.1"/>
    </source>
</evidence>
<dbReference type="GO" id="GO:0031388">
    <property type="term" value="P:organic acid phosphorylation"/>
    <property type="evidence" value="ECO:0007669"/>
    <property type="project" value="UniProtKB-UniRule"/>
</dbReference>
<dbReference type="RefSeq" id="WP_084138328.1">
    <property type="nucleotide sequence ID" value="NZ_FQWQ01000003.1"/>
</dbReference>
<protein>
    <submittedName>
        <fullName evidence="5">Glycerate kinase</fullName>
    </submittedName>
</protein>
<evidence type="ECO:0000256" key="4">
    <source>
        <dbReference type="PIRNR" id="PIRNR006078"/>
    </source>
</evidence>
<organism evidence="5 6">
    <name type="scientific">Chryseolinea serpens</name>
    <dbReference type="NCBI Taxonomy" id="947013"/>
    <lineage>
        <taxon>Bacteria</taxon>
        <taxon>Pseudomonadati</taxon>
        <taxon>Bacteroidota</taxon>
        <taxon>Cytophagia</taxon>
        <taxon>Cytophagales</taxon>
        <taxon>Fulvivirgaceae</taxon>
        <taxon>Chryseolinea</taxon>
    </lineage>
</organism>
<dbReference type="PANTHER" id="PTHR21599:SF0">
    <property type="entry name" value="GLYCERATE KINASE"/>
    <property type="match status" value="1"/>
</dbReference>
<dbReference type="Proteomes" id="UP000184212">
    <property type="component" value="Unassembled WGS sequence"/>
</dbReference>
<accession>A0A1M5UHD7</accession>
<proteinExistence type="inferred from homology"/>
<comment type="similarity">
    <text evidence="1 4">Belongs to the glycerate kinase type-1 family.</text>
</comment>
<dbReference type="GO" id="GO:0008887">
    <property type="term" value="F:glycerate kinase activity"/>
    <property type="evidence" value="ECO:0007669"/>
    <property type="project" value="UniProtKB-UniRule"/>
</dbReference>
<dbReference type="PANTHER" id="PTHR21599">
    <property type="entry name" value="GLYCERATE KINASE"/>
    <property type="match status" value="1"/>
</dbReference>
<evidence type="ECO:0000256" key="2">
    <source>
        <dbReference type="ARBA" id="ARBA00022679"/>
    </source>
</evidence>
<gene>
    <name evidence="5" type="ORF">SAMN04488109_4692</name>
</gene>
<name>A0A1M5UHD7_9BACT</name>
<sequence length="375" mass="39574">MMTILFAPDKFKGSLNAAQVCQAMEEGMHEGGFNFHALHLPMADGGEGTCDMLTHFSHGQKISVPVSGPRLQPMPATYGISGDGTTAFIEMAAASGLQWLKPGERNPLETSTRGTGQLIHHAIGEGVEEVILGIGGSATNDAGMGMLDALGVVFLNAQGEPLLPVGKNLVHVDRIDASHLDTALKKITFTALCDVNNPLYGPEGAAQIFGPQKGADAGAVACLDDGLRNFAAVVERQFGVDINFPGAGAGGGIGAGARAFLNITFQPGIDFLKSFVKLEEKVAQSHIIFTGEGRVDHQTLYGKVVKGVSELAVKHSKPLFIVAGTSDLTSAELLELGAVKVVDLVNQTTSEKEAMHHAFSLIRQRIKEEIIPLFL</sequence>
<evidence type="ECO:0000256" key="1">
    <source>
        <dbReference type="ARBA" id="ARBA00006284"/>
    </source>
</evidence>
<dbReference type="AlphaFoldDB" id="A0A1M5UHD7"/>
<dbReference type="PIRSF" id="PIRSF006078">
    <property type="entry name" value="GlxK"/>
    <property type="match status" value="1"/>
</dbReference>
<keyword evidence="6" id="KW-1185">Reference proteome</keyword>
<reference evidence="5 6" key="1">
    <citation type="submission" date="2016-11" db="EMBL/GenBank/DDBJ databases">
        <authorList>
            <person name="Jaros S."/>
            <person name="Januszkiewicz K."/>
            <person name="Wedrychowicz H."/>
        </authorList>
    </citation>
    <scope>NUCLEOTIDE SEQUENCE [LARGE SCALE GENOMIC DNA]</scope>
    <source>
        <strain evidence="5 6">DSM 24574</strain>
    </source>
</reference>
<dbReference type="NCBIfam" id="TIGR00045">
    <property type="entry name" value="glycerate kinase"/>
    <property type="match status" value="1"/>
</dbReference>
<keyword evidence="3 4" id="KW-0418">Kinase</keyword>
<dbReference type="InterPro" id="IPR004381">
    <property type="entry name" value="Glycerate_kinase"/>
</dbReference>
<evidence type="ECO:0000313" key="6">
    <source>
        <dbReference type="Proteomes" id="UP000184212"/>
    </source>
</evidence>